<proteinExistence type="predicted"/>
<keyword evidence="2" id="KW-1003">Cell membrane</keyword>
<evidence type="ECO:0000256" key="5">
    <source>
        <dbReference type="ARBA" id="ARBA00023136"/>
    </source>
</evidence>
<sequence length="203" mass="21294">MALSALLVFALALMVAAGSPGPGIAALVARVMSNGFRDVLPFLAAMWIGEILWMSFAVAGLAALARTFATAFLLLKIAGIVYLLFLAVKMWLAPAAVDDGQLPSGQSPLRMFAAGLTVSLGNPKIMVFYVALLPTLVDLSHVGPLAWAELALTMLVVMAAVDLSWALLAVRARRLLTSRRAVKVANRASATMMAGAAVVMATR</sequence>
<comment type="subcellular location">
    <subcellularLocation>
        <location evidence="1">Cell membrane</location>
        <topology evidence="1">Multi-pass membrane protein</topology>
    </subcellularLocation>
</comment>
<comment type="caution">
    <text evidence="7">The sequence shown here is derived from an EMBL/GenBank/DDBJ whole genome shotgun (WGS) entry which is preliminary data.</text>
</comment>
<evidence type="ECO:0000256" key="2">
    <source>
        <dbReference type="ARBA" id="ARBA00022475"/>
    </source>
</evidence>
<keyword evidence="4 6" id="KW-1133">Transmembrane helix</keyword>
<dbReference type="GO" id="GO:0005886">
    <property type="term" value="C:plasma membrane"/>
    <property type="evidence" value="ECO:0007669"/>
    <property type="project" value="UniProtKB-SubCell"/>
</dbReference>
<evidence type="ECO:0000313" key="8">
    <source>
        <dbReference type="Proteomes" id="UP000220629"/>
    </source>
</evidence>
<dbReference type="PANTHER" id="PTHR30086">
    <property type="entry name" value="ARGININE EXPORTER PROTEIN ARGO"/>
    <property type="match status" value="1"/>
</dbReference>
<dbReference type="RefSeq" id="WP_098153853.1">
    <property type="nucleotide sequence ID" value="NZ_CADEQH010000002.1"/>
</dbReference>
<feature type="transmembrane region" description="Helical" evidence="6">
    <location>
        <begin position="145"/>
        <end position="170"/>
    </location>
</feature>
<dbReference type="AlphaFoldDB" id="A0A2A7S2F4"/>
<evidence type="ECO:0000256" key="3">
    <source>
        <dbReference type="ARBA" id="ARBA00022692"/>
    </source>
</evidence>
<evidence type="ECO:0000256" key="6">
    <source>
        <dbReference type="SAM" id="Phobius"/>
    </source>
</evidence>
<dbReference type="Proteomes" id="UP000220629">
    <property type="component" value="Unassembled WGS sequence"/>
</dbReference>
<keyword evidence="3 6" id="KW-0812">Transmembrane</keyword>
<feature type="transmembrane region" description="Helical" evidence="6">
    <location>
        <begin position="71"/>
        <end position="92"/>
    </location>
</feature>
<organism evidence="7 8">
    <name type="scientific">Burkholderia gladioli</name>
    <name type="common">Pseudomonas marginata</name>
    <name type="synonym">Phytomonas marginata</name>
    <dbReference type="NCBI Taxonomy" id="28095"/>
    <lineage>
        <taxon>Bacteria</taxon>
        <taxon>Pseudomonadati</taxon>
        <taxon>Pseudomonadota</taxon>
        <taxon>Betaproteobacteria</taxon>
        <taxon>Burkholderiales</taxon>
        <taxon>Burkholderiaceae</taxon>
        <taxon>Burkholderia</taxon>
    </lineage>
</organism>
<keyword evidence="5 6" id="KW-0472">Membrane</keyword>
<gene>
    <name evidence="7" type="ORF">CRM94_24515</name>
</gene>
<accession>A0A2A7S2F4</accession>
<name>A0A2A7S2F4_BURGA</name>
<reference evidence="8" key="1">
    <citation type="submission" date="2017-09" db="EMBL/GenBank/DDBJ databases">
        <title>FDA dAtabase for Regulatory Grade micrObial Sequences (FDA-ARGOS): Supporting development and validation of Infectious Disease Dx tests.</title>
        <authorList>
            <person name="Minogue T."/>
            <person name="Wolcott M."/>
            <person name="Wasieloski L."/>
            <person name="Aguilar W."/>
            <person name="Moore D."/>
            <person name="Tallon L."/>
            <person name="Sadzewicz L."/>
            <person name="Ott S."/>
            <person name="Zhao X."/>
            <person name="Nagaraj S."/>
            <person name="Vavikolanu K."/>
            <person name="Aluvathingal J."/>
            <person name="Nadendla S."/>
            <person name="Sichtig H."/>
        </authorList>
    </citation>
    <scope>NUCLEOTIDE SEQUENCE [LARGE SCALE GENOMIC DNA]</scope>
    <source>
        <strain evidence="8">FDAARGOS_390</strain>
    </source>
</reference>
<feature type="transmembrane region" description="Helical" evidence="6">
    <location>
        <begin position="41"/>
        <end position="64"/>
    </location>
</feature>
<dbReference type="GO" id="GO:0015171">
    <property type="term" value="F:amino acid transmembrane transporter activity"/>
    <property type="evidence" value="ECO:0007669"/>
    <property type="project" value="TreeGrafter"/>
</dbReference>
<dbReference type="EMBL" id="PDDY01000004">
    <property type="protein sequence ID" value="PEH37672.1"/>
    <property type="molecule type" value="Genomic_DNA"/>
</dbReference>
<dbReference type="PANTHER" id="PTHR30086:SF20">
    <property type="entry name" value="ARGININE EXPORTER PROTEIN ARGO-RELATED"/>
    <property type="match status" value="1"/>
</dbReference>
<protein>
    <submittedName>
        <fullName evidence="7">Lysine transporter LysE</fullName>
    </submittedName>
</protein>
<evidence type="ECO:0000256" key="4">
    <source>
        <dbReference type="ARBA" id="ARBA00022989"/>
    </source>
</evidence>
<dbReference type="InterPro" id="IPR001123">
    <property type="entry name" value="LeuE-type"/>
</dbReference>
<evidence type="ECO:0000313" key="7">
    <source>
        <dbReference type="EMBL" id="PEH37672.1"/>
    </source>
</evidence>
<evidence type="ECO:0000256" key="1">
    <source>
        <dbReference type="ARBA" id="ARBA00004651"/>
    </source>
</evidence>
<dbReference type="Pfam" id="PF01810">
    <property type="entry name" value="LysE"/>
    <property type="match status" value="1"/>
</dbReference>